<dbReference type="InterPro" id="IPR000297">
    <property type="entry name" value="PPIase_PpiC"/>
</dbReference>
<dbReference type="PROSITE" id="PS51257">
    <property type="entry name" value="PROKAR_LIPOPROTEIN"/>
    <property type="match status" value="1"/>
</dbReference>
<keyword evidence="3 5" id="KW-0697">Rotamase</keyword>
<dbReference type="OrthoDB" id="14196at2"/>
<feature type="domain" description="PpiC" evidence="8">
    <location>
        <begin position="78"/>
        <end position="186"/>
    </location>
</feature>
<name>A0A6N7PKQ4_9BACT</name>
<evidence type="ECO:0000313" key="10">
    <source>
        <dbReference type="Proteomes" id="UP000440224"/>
    </source>
</evidence>
<comment type="caution">
    <text evidence="9">The sequence shown here is derived from an EMBL/GenBank/DDBJ whole genome shotgun (WGS) entry which is preliminary data.</text>
</comment>
<dbReference type="PANTHER" id="PTHR10657">
    <property type="entry name" value="PEPTIDYL-PROLYL CIS-TRANS ISOMERASE"/>
    <property type="match status" value="1"/>
</dbReference>
<evidence type="ECO:0000256" key="7">
    <source>
        <dbReference type="SAM" id="SignalP"/>
    </source>
</evidence>
<dbReference type="AlphaFoldDB" id="A0A6N7PKQ4"/>
<evidence type="ECO:0000256" key="3">
    <source>
        <dbReference type="ARBA" id="ARBA00023110"/>
    </source>
</evidence>
<dbReference type="PROSITE" id="PS50198">
    <property type="entry name" value="PPIC_PPIASE_2"/>
    <property type="match status" value="1"/>
</dbReference>
<dbReference type="SUPFAM" id="SSF54534">
    <property type="entry name" value="FKBP-like"/>
    <property type="match status" value="1"/>
</dbReference>
<protein>
    <recommendedName>
        <fullName evidence="2">peptidylprolyl isomerase</fullName>
        <ecNumber evidence="2">5.2.1.8</ecNumber>
    </recommendedName>
</protein>
<accession>A0A6N7PKQ4</accession>
<dbReference type="RefSeq" id="WP_153819570.1">
    <property type="nucleotide sequence ID" value="NZ_WJIE01000003.1"/>
</dbReference>
<dbReference type="EC" id="5.2.1.8" evidence="2"/>
<dbReference type="EMBL" id="WJIE01000003">
    <property type="protein sequence ID" value="MRG92732.1"/>
    <property type="molecule type" value="Genomic_DNA"/>
</dbReference>
<comment type="catalytic activity">
    <reaction evidence="1">
        <text>[protein]-peptidylproline (omega=180) = [protein]-peptidylproline (omega=0)</text>
        <dbReference type="Rhea" id="RHEA:16237"/>
        <dbReference type="Rhea" id="RHEA-COMP:10747"/>
        <dbReference type="Rhea" id="RHEA-COMP:10748"/>
        <dbReference type="ChEBI" id="CHEBI:83833"/>
        <dbReference type="ChEBI" id="CHEBI:83834"/>
        <dbReference type="EC" id="5.2.1.8"/>
    </reaction>
</comment>
<feature type="region of interest" description="Disordered" evidence="6">
    <location>
        <begin position="25"/>
        <end position="52"/>
    </location>
</feature>
<reference evidence="9 10" key="1">
    <citation type="submission" date="2019-10" db="EMBL/GenBank/DDBJ databases">
        <title>A soil myxobacterium in the family Polyangiaceae.</title>
        <authorList>
            <person name="Li Y."/>
            <person name="Wang J."/>
        </authorList>
    </citation>
    <scope>NUCLEOTIDE SEQUENCE [LARGE SCALE GENOMIC DNA]</scope>
    <source>
        <strain evidence="9 10">DSM 14734</strain>
    </source>
</reference>
<dbReference type="GO" id="GO:0005829">
    <property type="term" value="C:cytosol"/>
    <property type="evidence" value="ECO:0007669"/>
    <property type="project" value="TreeGrafter"/>
</dbReference>
<sequence>MKTTRSVLVSLFAAALLAACGGAAPEPKAPVEKAPEPAPEAPKPEAGGEAAAAGPDAEKVALCIATANAKRAKFSGEPPKVTVRHILVKYKGAKNADASITRSREEACLRALEARDKLAKEGADFDEMVKQYSEEPGAASRGGSIGAVERADVVKPFADAAFELSVNQMSDVVETDFGFHLIFRTE</sequence>
<dbReference type="Proteomes" id="UP000440224">
    <property type="component" value="Unassembled WGS sequence"/>
</dbReference>
<evidence type="ECO:0000259" key="8">
    <source>
        <dbReference type="PROSITE" id="PS50198"/>
    </source>
</evidence>
<keyword evidence="7" id="KW-0732">Signal</keyword>
<evidence type="ECO:0000256" key="4">
    <source>
        <dbReference type="ARBA" id="ARBA00023235"/>
    </source>
</evidence>
<feature type="signal peptide" evidence="7">
    <location>
        <begin position="1"/>
        <end position="18"/>
    </location>
</feature>
<dbReference type="PANTHER" id="PTHR10657:SF4">
    <property type="entry name" value="PEPTIDYL-PROLYL CIS-TRANS ISOMERASE-RELATED"/>
    <property type="match status" value="1"/>
</dbReference>
<evidence type="ECO:0000256" key="5">
    <source>
        <dbReference type="PROSITE-ProRule" id="PRU00278"/>
    </source>
</evidence>
<evidence type="ECO:0000313" key="9">
    <source>
        <dbReference type="EMBL" id="MRG92732.1"/>
    </source>
</evidence>
<dbReference type="GO" id="GO:0003755">
    <property type="term" value="F:peptidyl-prolyl cis-trans isomerase activity"/>
    <property type="evidence" value="ECO:0007669"/>
    <property type="project" value="UniProtKB-KW"/>
</dbReference>
<dbReference type="Pfam" id="PF13616">
    <property type="entry name" value="Rotamase_3"/>
    <property type="match status" value="1"/>
</dbReference>
<organism evidence="9 10">
    <name type="scientific">Polyangium spumosum</name>
    <dbReference type="NCBI Taxonomy" id="889282"/>
    <lineage>
        <taxon>Bacteria</taxon>
        <taxon>Pseudomonadati</taxon>
        <taxon>Myxococcota</taxon>
        <taxon>Polyangia</taxon>
        <taxon>Polyangiales</taxon>
        <taxon>Polyangiaceae</taxon>
        <taxon>Polyangium</taxon>
    </lineage>
</organism>
<evidence type="ECO:0000256" key="1">
    <source>
        <dbReference type="ARBA" id="ARBA00000971"/>
    </source>
</evidence>
<feature type="chain" id="PRO_5026995289" description="peptidylprolyl isomerase" evidence="7">
    <location>
        <begin position="19"/>
        <end position="186"/>
    </location>
</feature>
<evidence type="ECO:0000256" key="2">
    <source>
        <dbReference type="ARBA" id="ARBA00013194"/>
    </source>
</evidence>
<dbReference type="Gene3D" id="3.10.50.40">
    <property type="match status" value="1"/>
</dbReference>
<keyword evidence="10" id="KW-1185">Reference proteome</keyword>
<gene>
    <name evidence="9" type="ORF">GF068_12455</name>
</gene>
<dbReference type="InterPro" id="IPR046357">
    <property type="entry name" value="PPIase_dom_sf"/>
</dbReference>
<keyword evidence="4 5" id="KW-0413">Isomerase</keyword>
<evidence type="ECO:0000256" key="6">
    <source>
        <dbReference type="SAM" id="MobiDB-lite"/>
    </source>
</evidence>
<proteinExistence type="predicted"/>
<dbReference type="InterPro" id="IPR051370">
    <property type="entry name" value="PPIase_Pin1"/>
</dbReference>